<dbReference type="Gene3D" id="3.20.20.70">
    <property type="entry name" value="Aldolase class I"/>
    <property type="match status" value="1"/>
</dbReference>
<feature type="domain" description="Quinolinate phosphoribosyl transferase N-terminal" evidence="12">
    <location>
        <begin position="55"/>
        <end position="138"/>
    </location>
</feature>
<feature type="binding site" evidence="10">
    <location>
        <position position="128"/>
    </location>
    <ligand>
        <name>substrate</name>
    </ligand>
</feature>
<dbReference type="InterPro" id="IPR037128">
    <property type="entry name" value="Quinolinate_PRibosylTase_N_sf"/>
</dbReference>
<dbReference type="GO" id="GO:0034213">
    <property type="term" value="P:quinolinate catabolic process"/>
    <property type="evidence" value="ECO:0007669"/>
    <property type="project" value="TreeGrafter"/>
</dbReference>
<feature type="binding site" evidence="10">
    <location>
        <position position="245"/>
    </location>
    <ligand>
        <name>substrate</name>
    </ligand>
</feature>
<evidence type="ECO:0000256" key="1">
    <source>
        <dbReference type="ARBA" id="ARBA00003237"/>
    </source>
</evidence>
<gene>
    <name evidence="13" type="primary">nadC</name>
    <name evidence="13" type="ORF">NHE_0109</name>
</gene>
<dbReference type="InterPro" id="IPR036068">
    <property type="entry name" value="Nicotinate_pribotase-like_C"/>
</dbReference>
<evidence type="ECO:0000256" key="5">
    <source>
        <dbReference type="ARBA" id="ARBA00022642"/>
    </source>
</evidence>
<protein>
    <recommendedName>
        <fullName evidence="4">nicotinate-nucleotide diphosphorylase (carboxylating)</fullName>
        <ecNumber evidence="4">2.4.2.19</ecNumber>
    </recommendedName>
    <alternativeName>
        <fullName evidence="8">Quinolinate phosphoribosyltransferase [decarboxylating]</fullName>
    </alternativeName>
</protein>
<dbReference type="Proteomes" id="UP000023755">
    <property type="component" value="Chromosome"/>
</dbReference>
<dbReference type="InterPro" id="IPR013785">
    <property type="entry name" value="Aldolase_TIM"/>
</dbReference>
<evidence type="ECO:0000256" key="9">
    <source>
        <dbReference type="PIRNR" id="PIRNR006250"/>
    </source>
</evidence>
<dbReference type="InterPro" id="IPR002638">
    <property type="entry name" value="Quinolinate_PRibosylTrfase_C"/>
</dbReference>
<evidence type="ECO:0000256" key="8">
    <source>
        <dbReference type="ARBA" id="ARBA00033102"/>
    </source>
</evidence>
<dbReference type="EMBL" id="CP007481">
    <property type="protein sequence ID" value="AHX11079.1"/>
    <property type="molecule type" value="Genomic_DNA"/>
</dbReference>
<feature type="binding site" evidence="10">
    <location>
        <position position="224"/>
    </location>
    <ligand>
        <name>substrate</name>
    </ligand>
</feature>
<feature type="binding site" evidence="10">
    <location>
        <begin position="292"/>
        <end position="294"/>
    </location>
    <ligand>
        <name>substrate</name>
    </ligand>
</feature>
<evidence type="ECO:0000313" key="14">
    <source>
        <dbReference type="Proteomes" id="UP000023755"/>
    </source>
</evidence>
<dbReference type="SUPFAM" id="SSF51690">
    <property type="entry name" value="Nicotinate/Quinolinate PRTase C-terminal domain-like"/>
    <property type="match status" value="1"/>
</dbReference>
<dbReference type="Pfam" id="PF02749">
    <property type="entry name" value="QRPTase_N"/>
    <property type="match status" value="1"/>
</dbReference>
<dbReference type="CDD" id="cd01572">
    <property type="entry name" value="QPRTase"/>
    <property type="match status" value="1"/>
</dbReference>
<dbReference type="NCBIfam" id="TIGR00078">
    <property type="entry name" value="nadC"/>
    <property type="match status" value="1"/>
</dbReference>
<dbReference type="GO" id="GO:0009435">
    <property type="term" value="P:NAD+ biosynthetic process"/>
    <property type="evidence" value="ECO:0007669"/>
    <property type="project" value="UniProtKB-UniPathway"/>
</dbReference>
<evidence type="ECO:0000259" key="12">
    <source>
        <dbReference type="Pfam" id="PF02749"/>
    </source>
</evidence>
<proteinExistence type="inferred from homology"/>
<keyword evidence="6 9" id="KW-0328">Glycosyltransferase</keyword>
<keyword evidence="14" id="KW-1185">Reference proteome</keyword>
<dbReference type="UniPathway" id="UPA00253">
    <property type="reaction ID" value="UER00331"/>
</dbReference>
<reference evidence="13 14" key="1">
    <citation type="submission" date="2014-03" db="EMBL/GenBank/DDBJ databases">
        <title>Sequencing and Comparison of Genomes and Transcriptome Profiles of Human Ehrlichiosis Agents.</title>
        <authorList>
            <person name="Lin M."/>
            <person name="Daugherty S.C."/>
            <person name="Nagaraj S."/>
            <person name="Cheng Z."/>
            <person name="Xiong Q."/>
            <person name="Lin F.-Y."/>
            <person name="Sengamalay N."/>
            <person name="Ott S."/>
            <person name="Godinez A."/>
            <person name="Tallon L.J."/>
            <person name="Sadzewicz L."/>
            <person name="Fraser C.M."/>
            <person name="Dunning Hotopp J.C."/>
            <person name="Rikihisa Y."/>
        </authorList>
    </citation>
    <scope>NUCLEOTIDE SEQUENCE [LARGE SCALE GENOMIC DNA]</scope>
    <source>
        <strain evidence="13 14">Oregon</strain>
    </source>
</reference>
<feature type="binding site" evidence="10">
    <location>
        <begin position="161"/>
        <end position="163"/>
    </location>
    <ligand>
        <name>substrate</name>
    </ligand>
</feature>
<dbReference type="GO" id="GO:0004514">
    <property type="term" value="F:nicotinate-nucleotide diphosphorylase (carboxylating) activity"/>
    <property type="evidence" value="ECO:0007669"/>
    <property type="project" value="UniProtKB-EC"/>
</dbReference>
<evidence type="ECO:0000256" key="7">
    <source>
        <dbReference type="ARBA" id="ARBA00022679"/>
    </source>
</evidence>
<keyword evidence="7 9" id="KW-0808">Transferase</keyword>
<organism evidence="13 14">
    <name type="scientific">Neorickettsia helminthoeca str. Oregon</name>
    <dbReference type="NCBI Taxonomy" id="1286528"/>
    <lineage>
        <taxon>Bacteria</taxon>
        <taxon>Pseudomonadati</taxon>
        <taxon>Pseudomonadota</taxon>
        <taxon>Alphaproteobacteria</taxon>
        <taxon>Rickettsiales</taxon>
        <taxon>Anaplasmataceae</taxon>
        <taxon>Neorickettsia</taxon>
    </lineage>
</organism>
<evidence type="ECO:0000313" key="13">
    <source>
        <dbReference type="EMBL" id="AHX11079.1"/>
    </source>
</evidence>
<name>X5HJ44_9RICK</name>
<feature type="domain" description="Quinolinate phosphoribosyl transferase C-terminal" evidence="11">
    <location>
        <begin position="140"/>
        <end position="306"/>
    </location>
</feature>
<dbReference type="EC" id="2.4.2.19" evidence="4"/>
<dbReference type="AlphaFoldDB" id="X5HJ44"/>
<dbReference type="InterPro" id="IPR022412">
    <property type="entry name" value="Quinolinate_PRibosylTrfase_N"/>
</dbReference>
<evidence type="ECO:0000256" key="3">
    <source>
        <dbReference type="ARBA" id="ARBA00009400"/>
    </source>
</evidence>
<feature type="binding site" evidence="10">
    <location>
        <position position="195"/>
    </location>
    <ligand>
        <name>substrate</name>
    </ligand>
</feature>
<comment type="function">
    <text evidence="1">Involved in the catabolism of quinolinic acid (QA).</text>
</comment>
<accession>X5HJ44</accession>
<evidence type="ECO:0000256" key="4">
    <source>
        <dbReference type="ARBA" id="ARBA00011944"/>
    </source>
</evidence>
<dbReference type="Pfam" id="PF01729">
    <property type="entry name" value="QRPTase_C"/>
    <property type="match status" value="1"/>
</dbReference>
<dbReference type="STRING" id="1286528.NHE_0109"/>
<dbReference type="KEGG" id="nhm:NHE_0109"/>
<dbReference type="InterPro" id="IPR027277">
    <property type="entry name" value="NadC/ModD"/>
</dbReference>
<evidence type="ECO:0000259" key="11">
    <source>
        <dbReference type="Pfam" id="PF01729"/>
    </source>
</evidence>
<keyword evidence="5" id="KW-0662">Pyridine nucleotide biosynthesis</keyword>
<comment type="similarity">
    <text evidence="3 9">Belongs to the NadC/ModD family.</text>
</comment>
<dbReference type="HOGENOM" id="CLU_039622_0_1_5"/>
<feature type="binding site" evidence="10">
    <location>
        <begin position="271"/>
        <end position="273"/>
    </location>
    <ligand>
        <name>substrate</name>
    </ligand>
</feature>
<feature type="binding site" evidence="10">
    <location>
        <position position="185"/>
    </location>
    <ligand>
        <name>substrate</name>
    </ligand>
</feature>
<evidence type="ECO:0000256" key="10">
    <source>
        <dbReference type="PIRSR" id="PIRSR006250-1"/>
    </source>
</evidence>
<comment type="pathway">
    <text evidence="2">Cofactor biosynthesis; NAD(+) biosynthesis; nicotinate D-ribonucleotide from quinolinate: step 1/1.</text>
</comment>
<dbReference type="InterPro" id="IPR004393">
    <property type="entry name" value="NadC"/>
</dbReference>
<dbReference type="GO" id="GO:0005737">
    <property type="term" value="C:cytoplasm"/>
    <property type="evidence" value="ECO:0007669"/>
    <property type="project" value="TreeGrafter"/>
</dbReference>
<dbReference type="PANTHER" id="PTHR32179:SF3">
    <property type="entry name" value="NICOTINATE-NUCLEOTIDE PYROPHOSPHORYLASE [CARBOXYLATING]"/>
    <property type="match status" value="1"/>
</dbReference>
<dbReference type="Gene3D" id="3.90.1170.20">
    <property type="entry name" value="Quinolinate phosphoribosyl transferase, N-terminal domain"/>
    <property type="match status" value="1"/>
</dbReference>
<evidence type="ECO:0000256" key="6">
    <source>
        <dbReference type="ARBA" id="ARBA00022676"/>
    </source>
</evidence>
<dbReference type="PANTHER" id="PTHR32179">
    <property type="entry name" value="NICOTINATE-NUCLEOTIDE PYROPHOSPHORYLASE [CARBOXYLATING]"/>
    <property type="match status" value="1"/>
</dbReference>
<dbReference type="FunFam" id="3.20.20.70:FF:000030">
    <property type="entry name" value="Nicotinate-nucleotide pyrophosphorylase, carboxylating"/>
    <property type="match status" value="1"/>
</dbReference>
<dbReference type="SUPFAM" id="SSF54675">
    <property type="entry name" value="Nicotinate/Quinolinate PRTase N-terminal domain-like"/>
    <property type="match status" value="1"/>
</dbReference>
<sequence>MLRFSLVKRPGKTSREATSHVILVTPKITYLCMNYDALKKIAELAIAEDLKAGYDITSDNVIDPDLKVPFEVNTRDATVVCVRPVTELLLGQTGIEYILHKSDGEMVQENETIISGYANSLALLKVERVFLNFIQRSCAIASITRKFVDKVAHTNAKIRGTRKTTPGMRCMELYAIKVGGGENYRDSLSDKVLLKDNHIAISGGVKSAVNSLRSSLGEVYITVECDTFQQVREAASLNVGTILLDNMSVEEIKNCVGYVRGVRPSIAIDASGGITLETVVRIAETGVDYISVGMLTHSINGTDIGIDVSVDDCVS</sequence>
<dbReference type="PIRSF" id="PIRSF006250">
    <property type="entry name" value="NadC_ModD"/>
    <property type="match status" value="1"/>
</dbReference>
<evidence type="ECO:0000256" key="2">
    <source>
        <dbReference type="ARBA" id="ARBA00004893"/>
    </source>
</evidence>